<keyword evidence="8 10" id="KW-1133">Transmembrane helix</keyword>
<feature type="transmembrane region" description="Helical" evidence="10">
    <location>
        <begin position="232"/>
        <end position="251"/>
    </location>
</feature>
<feature type="transmembrane region" description="Helical" evidence="10">
    <location>
        <begin position="263"/>
        <end position="281"/>
    </location>
</feature>
<evidence type="ECO:0000256" key="1">
    <source>
        <dbReference type="ARBA" id="ARBA00022448"/>
    </source>
</evidence>
<evidence type="ECO:0000256" key="2">
    <source>
        <dbReference type="ARBA" id="ARBA00022553"/>
    </source>
</evidence>
<evidence type="ECO:0000256" key="5">
    <source>
        <dbReference type="ARBA" id="ARBA00022692"/>
    </source>
</evidence>
<dbReference type="OrthoDB" id="9776359at2"/>
<dbReference type="PANTHER" id="PTHR30578:SF0">
    <property type="entry name" value="ION-TRANSLOCATING OXIDOREDUCTASE COMPLEX SUBUNIT D"/>
    <property type="match status" value="1"/>
</dbReference>
<dbReference type="Pfam" id="PF03116">
    <property type="entry name" value="NQR2_RnfD_RnfE"/>
    <property type="match status" value="1"/>
</dbReference>
<evidence type="ECO:0000256" key="9">
    <source>
        <dbReference type="ARBA" id="ARBA00023136"/>
    </source>
</evidence>
<dbReference type="PATRIC" id="fig|1286171.3.peg.1091"/>
<evidence type="ECO:0000256" key="7">
    <source>
        <dbReference type="ARBA" id="ARBA00022982"/>
    </source>
</evidence>
<proteinExistence type="inferred from homology"/>
<evidence type="ECO:0000313" key="11">
    <source>
        <dbReference type="EMBL" id="AHM56439.1"/>
    </source>
</evidence>
<evidence type="ECO:0000256" key="6">
    <source>
        <dbReference type="ARBA" id="ARBA00022967"/>
    </source>
</evidence>
<reference evidence="11 12" key="1">
    <citation type="journal article" date="2014" name="Genome Announc.">
        <title>Complete Genome Sequence of Amino Acid-Utilizing Eubacterium acidaminophilum al-2 (DSM 3953).</title>
        <authorList>
            <person name="Poehlein A."/>
            <person name="Andreesen J.R."/>
            <person name="Daniel R."/>
        </authorList>
    </citation>
    <scope>NUCLEOTIDE SEQUENCE [LARGE SCALE GENOMIC DNA]</scope>
    <source>
        <strain evidence="11 12">DSM 3953</strain>
    </source>
</reference>
<dbReference type="InterPro" id="IPR004338">
    <property type="entry name" value="NqrB/RnfD"/>
</dbReference>
<evidence type="ECO:0000256" key="8">
    <source>
        <dbReference type="ARBA" id="ARBA00022989"/>
    </source>
</evidence>
<sequence length="315" mass="33194">MENKLTISSSPHIVSNTTTSHIMRDVIIALIPATLGALYFFRMGAVVVIVPAILAAVAAEAIFQKMSGRKVTVGDLSAVVTGLLLALHLPPNAPWWLTVVGSLFAIIVVKQLFGGIGHNFMNPALAARAVLLASWPVQMTSWVNPGADAVSSATPLGILSEQGKEAAMAAASLKDLFMGNVGGCVGETSVVLLLIGGAYLLYRGVITYIIPAYYMGTVAILTLLLGGFDFSYMLFHLFAGGLVIGAVFMATDYSTSPVTQKGQIVYAVGCGVLTTVIRLYGGYPEGVSYSIILMNVATPLIERYTTPKVFGEVAK</sequence>
<dbReference type="AlphaFoldDB" id="W8T3U4"/>
<organism evidence="11 12">
    <name type="scientific">Peptoclostridium acidaminophilum DSM 3953</name>
    <dbReference type="NCBI Taxonomy" id="1286171"/>
    <lineage>
        <taxon>Bacteria</taxon>
        <taxon>Bacillati</taxon>
        <taxon>Bacillota</taxon>
        <taxon>Clostridia</taxon>
        <taxon>Peptostreptococcales</taxon>
        <taxon>Peptoclostridiaceae</taxon>
        <taxon>Peptoclostridium</taxon>
    </lineage>
</organism>
<dbReference type="EC" id="7.-.-.-" evidence="10"/>
<protein>
    <recommendedName>
        <fullName evidence="10">Ion-translocating oxidoreductase complex subunit D</fullName>
        <ecNumber evidence="10">7.-.-.-</ecNumber>
    </recommendedName>
    <alternativeName>
        <fullName evidence="10">Rnf electron transport complex subunit D</fullName>
    </alternativeName>
</protein>
<dbReference type="eggNOG" id="COG4658">
    <property type="taxonomic scope" value="Bacteria"/>
</dbReference>
<dbReference type="RefSeq" id="WP_025435443.1">
    <property type="nucleotide sequence ID" value="NZ_CP007452.1"/>
</dbReference>
<comment type="subcellular location">
    <subcellularLocation>
        <location evidence="10">Cell membrane</location>
        <topology evidence="10">Multi-pass membrane protein</topology>
    </subcellularLocation>
</comment>
<evidence type="ECO:0000256" key="4">
    <source>
        <dbReference type="ARBA" id="ARBA00022643"/>
    </source>
</evidence>
<dbReference type="Proteomes" id="UP000019591">
    <property type="component" value="Chromosome"/>
</dbReference>
<keyword evidence="7 10" id="KW-0249">Electron transport</keyword>
<dbReference type="GO" id="GO:0022900">
    <property type="term" value="P:electron transport chain"/>
    <property type="evidence" value="ECO:0007669"/>
    <property type="project" value="UniProtKB-UniRule"/>
</dbReference>
<dbReference type="STRING" id="1286171.EAL2_c11430"/>
<gene>
    <name evidence="10 11" type="primary">rnfD</name>
    <name evidence="11" type="ORF">EAL2_c11430</name>
</gene>
<feature type="transmembrane region" description="Helical" evidence="10">
    <location>
        <begin position="39"/>
        <end position="59"/>
    </location>
</feature>
<dbReference type="PANTHER" id="PTHR30578">
    <property type="entry name" value="ELECTRON TRANSPORT COMPLEX PROTEIN RNFD"/>
    <property type="match status" value="1"/>
</dbReference>
<comment type="subunit">
    <text evidence="10">The complex is composed of six subunits: RnfA, RnfB, RnfC, RnfD, RnfE and RnfG.</text>
</comment>
<comment type="function">
    <text evidence="10">Part of a membrane-bound complex that couples electron transfer with translocation of ions across the membrane.</text>
</comment>
<keyword evidence="4 10" id="KW-0288">FMN</keyword>
<name>W8T3U4_PEPAC</name>
<feature type="modified residue" description="FMN phosphoryl threonine" evidence="10">
    <location>
        <position position="154"/>
    </location>
</feature>
<accession>W8T3U4</accession>
<feature type="transmembrane region" description="Helical" evidence="10">
    <location>
        <begin position="177"/>
        <end position="199"/>
    </location>
</feature>
<keyword evidence="3 10" id="KW-0285">Flavoprotein</keyword>
<comment type="similarity">
    <text evidence="10">Belongs to the NqrB/RnfD family.</text>
</comment>
<comment type="cofactor">
    <cofactor evidence="10">
        <name>FMN</name>
        <dbReference type="ChEBI" id="CHEBI:58210"/>
    </cofactor>
</comment>
<dbReference type="InterPro" id="IPR011303">
    <property type="entry name" value="RnfD_bac"/>
</dbReference>
<evidence type="ECO:0000256" key="10">
    <source>
        <dbReference type="HAMAP-Rule" id="MF_00462"/>
    </source>
</evidence>
<evidence type="ECO:0000256" key="3">
    <source>
        <dbReference type="ARBA" id="ARBA00022630"/>
    </source>
</evidence>
<feature type="transmembrane region" description="Helical" evidence="10">
    <location>
        <begin position="95"/>
        <end position="113"/>
    </location>
</feature>
<keyword evidence="10" id="KW-1003">Cell membrane</keyword>
<dbReference type="GO" id="GO:0005886">
    <property type="term" value="C:plasma membrane"/>
    <property type="evidence" value="ECO:0007669"/>
    <property type="project" value="UniProtKB-SubCell"/>
</dbReference>
<keyword evidence="5 10" id="KW-0812">Transmembrane</keyword>
<evidence type="ECO:0000313" key="12">
    <source>
        <dbReference type="Proteomes" id="UP000019591"/>
    </source>
</evidence>
<keyword evidence="2 10" id="KW-0597">Phosphoprotein</keyword>
<dbReference type="NCBIfam" id="TIGR01946">
    <property type="entry name" value="rnfD"/>
    <property type="match status" value="1"/>
</dbReference>
<keyword evidence="9 10" id="KW-0472">Membrane</keyword>
<dbReference type="EMBL" id="CP007452">
    <property type="protein sequence ID" value="AHM56439.1"/>
    <property type="molecule type" value="Genomic_DNA"/>
</dbReference>
<comment type="caution">
    <text evidence="10">Lacks conserved residue(s) required for the propagation of feature annotation.</text>
</comment>
<feature type="transmembrane region" description="Helical" evidence="10">
    <location>
        <begin position="205"/>
        <end position="225"/>
    </location>
</feature>
<dbReference type="HAMAP" id="MF_00462">
    <property type="entry name" value="RsxD_RnfD"/>
    <property type="match status" value="1"/>
</dbReference>
<dbReference type="HOGENOM" id="CLU_042020_1_0_9"/>
<keyword evidence="1 10" id="KW-0813">Transport</keyword>
<dbReference type="KEGG" id="eac:EAL2_c11430"/>
<dbReference type="GO" id="GO:0055085">
    <property type="term" value="P:transmembrane transport"/>
    <property type="evidence" value="ECO:0007669"/>
    <property type="project" value="InterPro"/>
</dbReference>
<keyword evidence="12" id="KW-1185">Reference proteome</keyword>
<keyword evidence="6 10" id="KW-1278">Translocase</keyword>